<dbReference type="RefSeq" id="WP_193382575.1">
    <property type="nucleotide sequence ID" value="NZ_JABXWF010000011.1"/>
</dbReference>
<evidence type="ECO:0000256" key="1">
    <source>
        <dbReference type="SAM" id="Phobius"/>
    </source>
</evidence>
<evidence type="ECO:0000313" key="3">
    <source>
        <dbReference type="Proteomes" id="UP001282474"/>
    </source>
</evidence>
<organism evidence="2 3">
    <name type="scientific">Streptomyces caniscabiei</name>
    <dbReference type="NCBI Taxonomy" id="2746961"/>
    <lineage>
        <taxon>Bacteria</taxon>
        <taxon>Bacillati</taxon>
        <taxon>Actinomycetota</taxon>
        <taxon>Actinomycetes</taxon>
        <taxon>Kitasatosporales</taxon>
        <taxon>Streptomycetaceae</taxon>
        <taxon>Streptomyces</taxon>
    </lineage>
</organism>
<protein>
    <submittedName>
        <fullName evidence="2">DUF1360 domain-containing protein</fullName>
    </submittedName>
</protein>
<evidence type="ECO:0000313" key="2">
    <source>
        <dbReference type="EMBL" id="MDX3039461.1"/>
    </source>
</evidence>
<name>A0ABU4MQN5_9ACTN</name>
<keyword evidence="1" id="KW-0812">Transmembrane</keyword>
<dbReference type="Proteomes" id="UP001282474">
    <property type="component" value="Unassembled WGS sequence"/>
</dbReference>
<sequence length="144" mass="16258">MDLWLLLIVMSLATYRVTRLVVADTFPPVLWLRDRLVGGWREPTMKEQHHELFPTGEVEEHTLKSVPGLGMFQLVDDELFIYARRWKRSPFWLAELLSCPWCASGWIALAVTAGVWAVAGLAMPALVWLAVWAAGALLAGQEWA</sequence>
<accession>A0ABU4MQN5</accession>
<dbReference type="InterPro" id="IPR010773">
    <property type="entry name" value="Mycophage_PG1_Gp7"/>
</dbReference>
<keyword evidence="3" id="KW-1185">Reference proteome</keyword>
<keyword evidence="1" id="KW-0472">Membrane</keyword>
<reference evidence="2 3" key="1">
    <citation type="journal article" date="2023" name="Microb. Genom.">
        <title>Mesoterricola silvestris gen. nov., sp. nov., Mesoterricola sediminis sp. nov., Geothrix oryzae sp. nov., Geothrix edaphica sp. nov., Geothrix rubra sp. nov., and Geothrix limicola sp. nov., six novel members of Acidobacteriota isolated from soils.</title>
        <authorList>
            <person name="Weisberg A.J."/>
            <person name="Pearce E."/>
            <person name="Kramer C.G."/>
            <person name="Chang J.H."/>
            <person name="Clarke C.R."/>
        </authorList>
    </citation>
    <scope>NUCLEOTIDE SEQUENCE [LARGE SCALE GENOMIC DNA]</scope>
    <source>
        <strain evidence="2 3">NE20-4-1</strain>
    </source>
</reference>
<gene>
    <name evidence="2" type="ORF">PV383_20085</name>
</gene>
<keyword evidence="1" id="KW-1133">Transmembrane helix</keyword>
<feature type="transmembrane region" description="Helical" evidence="1">
    <location>
        <begin position="106"/>
        <end position="139"/>
    </location>
</feature>
<proteinExistence type="predicted"/>
<dbReference type="Pfam" id="PF07098">
    <property type="entry name" value="DUF1360"/>
    <property type="match status" value="1"/>
</dbReference>
<dbReference type="EMBL" id="JARAWJ010000014">
    <property type="protein sequence ID" value="MDX3039461.1"/>
    <property type="molecule type" value="Genomic_DNA"/>
</dbReference>
<comment type="caution">
    <text evidence="2">The sequence shown here is derived from an EMBL/GenBank/DDBJ whole genome shotgun (WGS) entry which is preliminary data.</text>
</comment>